<protein>
    <submittedName>
        <fullName evidence="2">Uncharacterized protein</fullName>
    </submittedName>
</protein>
<sequence length="306" mass="34352">MDTQQLPQQLTTKAKFQETFIDAISLARAATALAIMDVGENKDSGLIWASEVKWQTVIDHLLRQGQLPLIAYHYDGETGRFEPTTELQGAWVATEELRHIFANPPREAIEEFEQKRRDEAEKMAKQEADRRAAGRYRLREAAEEIARNTGERFGPMLEKLKAAVSAGALVVYEPGRIARYNPKTVRDLYEEARAADLNAWLAKNEPLITFRFPEPSNAPAGSAESATAPGETPEQRQKRRLARFRKLGGDLERAGGDQWRLTGMRGALAALSREEKVAGRARHDVRDVKRELVKAAESDMRDQNGS</sequence>
<dbReference type="Proteomes" id="UP001596103">
    <property type="component" value="Unassembled WGS sequence"/>
</dbReference>
<gene>
    <name evidence="2" type="ORF">ACFPTO_00060</name>
</gene>
<proteinExistence type="predicted"/>
<organism evidence="2 3">
    <name type="scientific">Paraburkholderia denitrificans</name>
    <dbReference type="NCBI Taxonomy" id="694025"/>
    <lineage>
        <taxon>Bacteria</taxon>
        <taxon>Pseudomonadati</taxon>
        <taxon>Pseudomonadota</taxon>
        <taxon>Betaproteobacteria</taxon>
        <taxon>Burkholderiales</taxon>
        <taxon>Burkholderiaceae</taxon>
        <taxon>Paraburkholderia</taxon>
    </lineage>
</organism>
<accession>A0ABW0J2F5</accession>
<evidence type="ECO:0000313" key="3">
    <source>
        <dbReference type="Proteomes" id="UP001596103"/>
    </source>
</evidence>
<evidence type="ECO:0000256" key="1">
    <source>
        <dbReference type="SAM" id="MobiDB-lite"/>
    </source>
</evidence>
<comment type="caution">
    <text evidence="2">The sequence shown here is derived from an EMBL/GenBank/DDBJ whole genome shotgun (WGS) entry which is preliminary data.</text>
</comment>
<name>A0ABW0J2F5_9BURK</name>
<dbReference type="RefSeq" id="WP_377708521.1">
    <property type="nucleotide sequence ID" value="NZ_JBHSMP010000001.1"/>
</dbReference>
<feature type="region of interest" description="Disordered" evidence="1">
    <location>
        <begin position="212"/>
        <end position="237"/>
    </location>
</feature>
<dbReference type="EMBL" id="JBHSMP010000001">
    <property type="protein sequence ID" value="MFC5427215.1"/>
    <property type="molecule type" value="Genomic_DNA"/>
</dbReference>
<keyword evidence="3" id="KW-1185">Reference proteome</keyword>
<reference evidence="3" key="1">
    <citation type="journal article" date="2019" name="Int. J. Syst. Evol. Microbiol.">
        <title>The Global Catalogue of Microorganisms (GCM) 10K type strain sequencing project: providing services to taxonomists for standard genome sequencing and annotation.</title>
        <authorList>
            <consortium name="The Broad Institute Genomics Platform"/>
            <consortium name="The Broad Institute Genome Sequencing Center for Infectious Disease"/>
            <person name="Wu L."/>
            <person name="Ma J."/>
        </authorList>
    </citation>
    <scope>NUCLEOTIDE SEQUENCE [LARGE SCALE GENOMIC DNA]</scope>
    <source>
        <strain evidence="3">CCUG 56042</strain>
    </source>
</reference>
<evidence type="ECO:0000313" key="2">
    <source>
        <dbReference type="EMBL" id="MFC5427215.1"/>
    </source>
</evidence>